<name>A0A818NHG7_9BILA</name>
<feature type="region of interest" description="Disordered" evidence="1">
    <location>
        <begin position="31"/>
        <end position="52"/>
    </location>
</feature>
<feature type="compositionally biased region" description="Low complexity" evidence="1">
    <location>
        <begin position="31"/>
        <end position="48"/>
    </location>
</feature>
<feature type="chain" id="PRO_5032706784" evidence="2">
    <location>
        <begin position="28"/>
        <end position="118"/>
    </location>
</feature>
<sequence length="118" mass="13400">MNNLMQSNILFTLWFVYTALFVRPITTQLGSTEETISSSLSSRNTVPPLRVPPLRVPPLRVPPLRVQPLRVPPLPAPQRRLAQQLALLRVPQRQLAQLQIPPLQVPQRQPVPQQAPRQ</sequence>
<evidence type="ECO:0000313" key="4">
    <source>
        <dbReference type="Proteomes" id="UP000663865"/>
    </source>
</evidence>
<keyword evidence="2" id="KW-0732">Signal</keyword>
<dbReference type="Proteomes" id="UP000663865">
    <property type="component" value="Unassembled WGS sequence"/>
</dbReference>
<evidence type="ECO:0000256" key="1">
    <source>
        <dbReference type="SAM" id="MobiDB-lite"/>
    </source>
</evidence>
<reference evidence="3" key="1">
    <citation type="submission" date="2021-02" db="EMBL/GenBank/DDBJ databases">
        <authorList>
            <person name="Nowell W R."/>
        </authorList>
    </citation>
    <scope>NUCLEOTIDE SEQUENCE</scope>
</reference>
<evidence type="ECO:0000313" key="3">
    <source>
        <dbReference type="EMBL" id="CAF3607051.1"/>
    </source>
</evidence>
<comment type="caution">
    <text evidence="3">The sequence shown here is derived from an EMBL/GenBank/DDBJ whole genome shotgun (WGS) entry which is preliminary data.</text>
</comment>
<accession>A0A818NHG7</accession>
<feature type="signal peptide" evidence="2">
    <location>
        <begin position="1"/>
        <end position="27"/>
    </location>
</feature>
<gene>
    <name evidence="3" type="ORF">KIK155_LOCUS21231</name>
</gene>
<dbReference type="EMBL" id="CAJNYV010003745">
    <property type="protein sequence ID" value="CAF3607051.1"/>
    <property type="molecule type" value="Genomic_DNA"/>
</dbReference>
<evidence type="ECO:0000256" key="2">
    <source>
        <dbReference type="SAM" id="SignalP"/>
    </source>
</evidence>
<protein>
    <submittedName>
        <fullName evidence="3">Uncharacterized protein</fullName>
    </submittedName>
</protein>
<organism evidence="3 4">
    <name type="scientific">Rotaria socialis</name>
    <dbReference type="NCBI Taxonomy" id="392032"/>
    <lineage>
        <taxon>Eukaryota</taxon>
        <taxon>Metazoa</taxon>
        <taxon>Spiralia</taxon>
        <taxon>Gnathifera</taxon>
        <taxon>Rotifera</taxon>
        <taxon>Eurotatoria</taxon>
        <taxon>Bdelloidea</taxon>
        <taxon>Philodinida</taxon>
        <taxon>Philodinidae</taxon>
        <taxon>Rotaria</taxon>
    </lineage>
</organism>
<dbReference type="AlphaFoldDB" id="A0A818NHG7"/>
<proteinExistence type="predicted"/>